<dbReference type="Proteomes" id="UP000642748">
    <property type="component" value="Unassembled WGS sequence"/>
</dbReference>
<sequence>MATDGARALWEDGDLRTARDFFEAAYRRAERDGDAPALAESALGLAGLGVHEHRGFAEAVAVRDRLRRAAAIVAPDSPLGLRLHARLAAESDYRSGGYAAVLDAVERAGRVADPVPVAEALNLALHCLLGPDHSALRRRLATRLARVRTPRRGDLLLGLLWGTASLVLDGDPDAVRSLARLHAALAERGHGVVGSTAQALDVMFQIRAGRFEEAELTAKECAEAGAAAGHLAAPAWHAAQLVSIRWYQGRLAELLPMLEETAALPSLSPTDYSVQSALALACAVSGDARRARGTLAGLTGYPLAGLPRSGTWLATLSQVVETAYLLGDTQTAAEAYELLAPYAQLAATIGPGVTCFGSVEHALGLARLTTGDVAAACAHLDRAVRADDALGHRPAAALARLRLATLTPAAASRVTTNDVTANHVPTNHVTTNHVATDRSTTAAGAVPDPASCRRQGRRWLVEAAGRAAVVDDCRGIAYLAVLLAHPGREIRAVDLAAGPAEPAPDGRPAPVAGEPWGTQPLLDDRAIAQYRRRLAALDEEIGDHQAPGGGPTRAAQARAERDWLRGQLRSTTGLGGRARGFAGADERARIAVGKAIRRALRSIADADAELGRALTAAIRTGQRCAYHPEGEHDDLARCASAC</sequence>
<evidence type="ECO:0000256" key="1">
    <source>
        <dbReference type="SAM" id="MobiDB-lite"/>
    </source>
</evidence>
<accession>A0A8J3QT50</accession>
<organism evidence="2 3">
    <name type="scientific">Rugosimonospora africana</name>
    <dbReference type="NCBI Taxonomy" id="556532"/>
    <lineage>
        <taxon>Bacteria</taxon>
        <taxon>Bacillati</taxon>
        <taxon>Actinomycetota</taxon>
        <taxon>Actinomycetes</taxon>
        <taxon>Micromonosporales</taxon>
        <taxon>Micromonosporaceae</taxon>
        <taxon>Rugosimonospora</taxon>
    </lineage>
</organism>
<comment type="caution">
    <text evidence="2">The sequence shown here is derived from an EMBL/GenBank/DDBJ whole genome shotgun (WGS) entry which is preliminary data.</text>
</comment>
<dbReference type="AlphaFoldDB" id="A0A8J3QT50"/>
<evidence type="ECO:0000313" key="3">
    <source>
        <dbReference type="Proteomes" id="UP000642748"/>
    </source>
</evidence>
<dbReference type="EMBL" id="BONZ01000031">
    <property type="protein sequence ID" value="GIH15173.1"/>
    <property type="molecule type" value="Genomic_DNA"/>
</dbReference>
<protein>
    <submittedName>
        <fullName evidence="2">Uncharacterized protein</fullName>
    </submittedName>
</protein>
<proteinExistence type="predicted"/>
<dbReference type="RefSeq" id="WP_203918812.1">
    <property type="nucleotide sequence ID" value="NZ_BONZ01000031.1"/>
</dbReference>
<reference evidence="2" key="1">
    <citation type="submission" date="2021-01" db="EMBL/GenBank/DDBJ databases">
        <title>Whole genome shotgun sequence of Rugosimonospora africana NBRC 104875.</title>
        <authorList>
            <person name="Komaki H."/>
            <person name="Tamura T."/>
        </authorList>
    </citation>
    <scope>NUCLEOTIDE SEQUENCE</scope>
    <source>
        <strain evidence="2">NBRC 104875</strain>
    </source>
</reference>
<evidence type="ECO:0000313" key="2">
    <source>
        <dbReference type="EMBL" id="GIH15173.1"/>
    </source>
</evidence>
<name>A0A8J3QT50_9ACTN</name>
<keyword evidence="3" id="KW-1185">Reference proteome</keyword>
<feature type="region of interest" description="Disordered" evidence="1">
    <location>
        <begin position="498"/>
        <end position="518"/>
    </location>
</feature>
<gene>
    <name evidence="2" type="ORF">Raf01_33450</name>
</gene>